<proteinExistence type="predicted"/>
<accession>A0A940WGK5</accession>
<name>A0A940WGK5_9ACTN</name>
<evidence type="ECO:0000256" key="1">
    <source>
        <dbReference type="SAM" id="MobiDB-lite"/>
    </source>
</evidence>
<feature type="region of interest" description="Disordered" evidence="1">
    <location>
        <begin position="1"/>
        <end position="60"/>
    </location>
</feature>
<dbReference type="EMBL" id="JAFCNB010000007">
    <property type="protein sequence ID" value="MBP2705140.1"/>
    <property type="molecule type" value="Genomic_DNA"/>
</dbReference>
<protein>
    <submittedName>
        <fullName evidence="2">Uncharacterized protein</fullName>
    </submittedName>
</protein>
<sequence length="60" mass="6681">MPGPSAGRGNRMRREEDGRYIDTEDEPDFADEHAPSATDPPNARPDDGNPDERWDNPTDA</sequence>
<reference evidence="2" key="1">
    <citation type="submission" date="2021-02" db="EMBL/GenBank/DDBJ databases">
        <title>Draft genome sequence of Microbispora sp. RL4-1S isolated from rice leaves in Thailand.</title>
        <authorList>
            <person name="Muangham S."/>
            <person name="Duangmal K."/>
        </authorList>
    </citation>
    <scope>NUCLEOTIDE SEQUENCE</scope>
    <source>
        <strain evidence="2">RL4-1S</strain>
    </source>
</reference>
<dbReference type="AlphaFoldDB" id="A0A940WGK5"/>
<keyword evidence="3" id="KW-1185">Reference proteome</keyword>
<comment type="caution">
    <text evidence="2">The sequence shown here is derived from an EMBL/GenBank/DDBJ whole genome shotgun (WGS) entry which is preliminary data.</text>
</comment>
<dbReference type="Proteomes" id="UP000674234">
    <property type="component" value="Unassembled WGS sequence"/>
</dbReference>
<evidence type="ECO:0000313" key="2">
    <source>
        <dbReference type="EMBL" id="MBP2705140.1"/>
    </source>
</evidence>
<evidence type="ECO:0000313" key="3">
    <source>
        <dbReference type="Proteomes" id="UP000674234"/>
    </source>
</evidence>
<gene>
    <name evidence="2" type="ORF">JOL79_15095</name>
</gene>
<feature type="compositionally biased region" description="Basic and acidic residues" evidence="1">
    <location>
        <begin position="44"/>
        <end position="60"/>
    </location>
</feature>
<organism evidence="2 3">
    <name type="scientific">Microbispora oryzae</name>
    <dbReference type="NCBI Taxonomy" id="2806554"/>
    <lineage>
        <taxon>Bacteria</taxon>
        <taxon>Bacillati</taxon>
        <taxon>Actinomycetota</taxon>
        <taxon>Actinomycetes</taxon>
        <taxon>Streptosporangiales</taxon>
        <taxon>Streptosporangiaceae</taxon>
        <taxon>Microbispora</taxon>
    </lineage>
</organism>
<feature type="compositionally biased region" description="Basic and acidic residues" evidence="1">
    <location>
        <begin position="12"/>
        <end position="22"/>
    </location>
</feature>